<comment type="similarity">
    <text evidence="9">Belongs to the KdpA family.</text>
</comment>
<evidence type="ECO:0000256" key="2">
    <source>
        <dbReference type="ARBA" id="ARBA00022475"/>
    </source>
</evidence>
<dbReference type="NCBIfam" id="TIGR00680">
    <property type="entry name" value="kdpA"/>
    <property type="match status" value="1"/>
</dbReference>
<comment type="function">
    <text evidence="9">Part of the high-affinity ATP-driven potassium transport (or Kdp) system, which catalyzes the hydrolysis of ATP coupled with the electrogenic transport of potassium into the cytoplasm. This subunit binds the extracellular potassium ions and delivers the ions to the membrane domain of KdpB through an intramembrane tunnel.</text>
</comment>
<evidence type="ECO:0000256" key="4">
    <source>
        <dbReference type="ARBA" id="ARBA00022692"/>
    </source>
</evidence>
<feature type="transmembrane region" description="Helical" evidence="9">
    <location>
        <begin position="362"/>
        <end position="382"/>
    </location>
</feature>
<evidence type="ECO:0000256" key="5">
    <source>
        <dbReference type="ARBA" id="ARBA00022958"/>
    </source>
</evidence>
<keyword evidence="5 9" id="KW-0630">Potassium</keyword>
<evidence type="ECO:0000256" key="9">
    <source>
        <dbReference type="HAMAP-Rule" id="MF_00275"/>
    </source>
</evidence>
<dbReference type="HAMAP" id="MF_00275">
    <property type="entry name" value="KdpA"/>
    <property type="match status" value="1"/>
</dbReference>
<reference evidence="10" key="1">
    <citation type="submission" date="2022-01" db="EMBL/GenBank/DDBJ databases">
        <title>Corynebacterium sp. nov isolated from isolated from the feces of the greater white-fronted geese (Anser albifrons) at Poyang Lake, PR China.</title>
        <authorList>
            <person name="Liu Q."/>
        </authorList>
    </citation>
    <scope>NUCLEOTIDE SEQUENCE</scope>
    <source>
        <strain evidence="10">JCM 32435</strain>
    </source>
</reference>
<feature type="transmembrane region" description="Helical" evidence="9">
    <location>
        <begin position="516"/>
        <end position="543"/>
    </location>
</feature>
<dbReference type="AlphaFoldDB" id="A0A9X1U1B4"/>
<feature type="transmembrane region" description="Helical" evidence="9">
    <location>
        <begin position="470"/>
        <end position="495"/>
    </location>
</feature>
<dbReference type="PANTHER" id="PTHR30607">
    <property type="entry name" value="POTASSIUM-TRANSPORTING ATPASE A CHAIN"/>
    <property type="match status" value="1"/>
</dbReference>
<comment type="subunit">
    <text evidence="9">The system is composed of three essential subunits: KdpA, KdpB and KdpC.</text>
</comment>
<evidence type="ECO:0000313" key="11">
    <source>
        <dbReference type="Proteomes" id="UP001139336"/>
    </source>
</evidence>
<organism evidence="10 11">
    <name type="scientific">Corynebacterium uropygiale</name>
    <dbReference type="NCBI Taxonomy" id="1775911"/>
    <lineage>
        <taxon>Bacteria</taxon>
        <taxon>Bacillati</taxon>
        <taxon>Actinomycetota</taxon>
        <taxon>Actinomycetes</taxon>
        <taxon>Mycobacteriales</taxon>
        <taxon>Corynebacteriaceae</taxon>
        <taxon>Corynebacterium</taxon>
    </lineage>
</organism>
<feature type="transmembrane region" description="Helical" evidence="9">
    <location>
        <begin position="6"/>
        <end position="27"/>
    </location>
</feature>
<evidence type="ECO:0000256" key="6">
    <source>
        <dbReference type="ARBA" id="ARBA00022989"/>
    </source>
</evidence>
<evidence type="ECO:0000256" key="1">
    <source>
        <dbReference type="ARBA" id="ARBA00022448"/>
    </source>
</evidence>
<feature type="transmembrane region" description="Helical" evidence="9">
    <location>
        <begin position="276"/>
        <end position="297"/>
    </location>
</feature>
<keyword evidence="2 9" id="KW-1003">Cell membrane</keyword>
<keyword evidence="4 9" id="KW-0812">Transmembrane</keyword>
<gene>
    <name evidence="9 10" type="primary">kdpA</name>
    <name evidence="10" type="ORF">L1O03_11195</name>
</gene>
<feature type="transmembrane region" description="Helical" evidence="9">
    <location>
        <begin position="140"/>
        <end position="158"/>
    </location>
</feature>
<dbReference type="EMBL" id="JAKGSI010000007">
    <property type="protein sequence ID" value="MCF4007729.1"/>
    <property type="molecule type" value="Genomic_DNA"/>
</dbReference>
<keyword evidence="1 9" id="KW-0813">Transport</keyword>
<name>A0A9X1U1B4_9CORY</name>
<protein>
    <recommendedName>
        <fullName evidence="9">Potassium-transporting ATPase potassium-binding subunit</fullName>
    </recommendedName>
    <alternativeName>
        <fullName evidence="9">ATP phosphohydrolase [potassium-transporting] A chain</fullName>
    </alternativeName>
    <alternativeName>
        <fullName evidence="9">Potassium-binding and translocating subunit A</fullName>
    </alternativeName>
    <alternativeName>
        <fullName evidence="9">Potassium-translocating ATPase A chain</fullName>
    </alternativeName>
</protein>
<accession>A0A9X1U1B4</accession>
<feature type="transmembrane region" description="Helical" evidence="9">
    <location>
        <begin position="63"/>
        <end position="82"/>
    </location>
</feature>
<dbReference type="PANTHER" id="PTHR30607:SF2">
    <property type="entry name" value="POTASSIUM-TRANSPORTING ATPASE POTASSIUM-BINDING SUBUNIT"/>
    <property type="match status" value="1"/>
</dbReference>
<evidence type="ECO:0000256" key="8">
    <source>
        <dbReference type="ARBA" id="ARBA00023136"/>
    </source>
</evidence>
<keyword evidence="6 9" id="KW-1133">Transmembrane helix</keyword>
<feature type="transmembrane region" description="Helical" evidence="9">
    <location>
        <begin position="249"/>
        <end position="269"/>
    </location>
</feature>
<dbReference type="InterPro" id="IPR004623">
    <property type="entry name" value="KdpA"/>
</dbReference>
<evidence type="ECO:0000256" key="3">
    <source>
        <dbReference type="ARBA" id="ARBA00022538"/>
    </source>
</evidence>
<feature type="transmembrane region" description="Helical" evidence="9">
    <location>
        <begin position="178"/>
        <end position="199"/>
    </location>
</feature>
<dbReference type="Pfam" id="PF03814">
    <property type="entry name" value="KdpA"/>
    <property type="match status" value="1"/>
</dbReference>
<keyword evidence="3 9" id="KW-0633">Potassium transport</keyword>
<dbReference type="RefSeq" id="WP_236120056.1">
    <property type="nucleotide sequence ID" value="NZ_JAKGSI010000007.1"/>
</dbReference>
<dbReference type="Proteomes" id="UP001139336">
    <property type="component" value="Unassembled WGS sequence"/>
</dbReference>
<sequence>MSSFSLVATLGQIAVLIILLAAAYVPVGRWMARVYTSPRHLRTEALCYKLLRINPDAPQTWRGYSRAVLGFSLASVVVLYLIQRLQAVLPSWGNPQEAVERAMAFNTAVSFVTNTNWQSYSGEDTLTNFTQAAGLTVQNFLSAAVGMAVAVALVRGIAYHRNLGNFWVDLVRGTTRILLPGAVIIALLLLAGGVVQSFGSNLVTAQGVDVPRALIASQEAIKELGTNGGGIVGANSSHPFENPNGFTNIVEIFAILVIPVSLTHTYGIMTQRAKDGYTLLGVVVFLWGVVLGLMTWAQVKAGTIEGIEVRFGQGASALFATSTTATSTGAVNAMHDSLAPAAGGLAMLNMLLGEVSPGGVGAGLYGLLVVAIVAVFIGGLLVGRTPEFGGKHVGRREITASCLYILVMPTLVLAGTAITVLLPGTIDALTNYGPVGSPAGAHGLSEIIYAYTSGANNNGSAFGGLTVTNVWFQLSLAAAMALGRFLPIICVLMLAGSFSEQRSTEASSGTLPTHGVTFGALTVGVVLLVAALTFFPVLCLGPISEALAA</sequence>
<keyword evidence="7 9" id="KW-0406">Ion transport</keyword>
<dbReference type="GO" id="GO:0005886">
    <property type="term" value="C:plasma membrane"/>
    <property type="evidence" value="ECO:0007669"/>
    <property type="project" value="UniProtKB-SubCell"/>
</dbReference>
<feature type="transmembrane region" description="Helical" evidence="9">
    <location>
        <begin position="403"/>
        <end position="422"/>
    </location>
</feature>
<evidence type="ECO:0000313" key="10">
    <source>
        <dbReference type="EMBL" id="MCF4007729.1"/>
    </source>
</evidence>
<dbReference type="GO" id="GO:0008556">
    <property type="term" value="F:P-type potassium transmembrane transporter activity"/>
    <property type="evidence" value="ECO:0007669"/>
    <property type="project" value="InterPro"/>
</dbReference>
<dbReference type="PIRSF" id="PIRSF001294">
    <property type="entry name" value="K_ATPaseA"/>
    <property type="match status" value="1"/>
</dbReference>
<keyword evidence="11" id="KW-1185">Reference proteome</keyword>
<proteinExistence type="inferred from homology"/>
<comment type="caution">
    <text evidence="10">The sequence shown here is derived from an EMBL/GenBank/DDBJ whole genome shotgun (WGS) entry which is preliminary data.</text>
</comment>
<keyword evidence="8 9" id="KW-0472">Membrane</keyword>
<evidence type="ECO:0000256" key="7">
    <source>
        <dbReference type="ARBA" id="ARBA00023065"/>
    </source>
</evidence>
<comment type="subcellular location">
    <subcellularLocation>
        <location evidence="9">Cell membrane</location>
        <topology evidence="9">Multi-pass membrane protein</topology>
    </subcellularLocation>
</comment>
<dbReference type="GO" id="GO:0030955">
    <property type="term" value="F:potassium ion binding"/>
    <property type="evidence" value="ECO:0007669"/>
    <property type="project" value="UniProtKB-UniRule"/>
</dbReference>